<evidence type="ECO:0000313" key="2">
    <source>
        <dbReference type="Proteomes" id="UP000830375"/>
    </source>
</evidence>
<name>A0ABQ8LV88_LABRO</name>
<accession>A0ABQ8LV88</accession>
<sequence length="228" mass="25015">MTPRGNLTLRPSSGHFGECCQCDQCLKHVSAYAATGQAGGALHTMAVLEVYQADLLKHLDKGRGLSPEEVEELRHTTDLALCATKQTTAAIGRAVAVMVATVRHLSVNLVVIERKEKDCLLDALISQTGLFGTSVEVVIDRARICLKLRLTEKIRKEKKSSVAVCTLPPPRHQRGKANADRGKQDLRDVLGILSLLSRYPVRTVSLFRVVSRQLTLCGPDSFSQSPFW</sequence>
<dbReference type="GO" id="GO:0005524">
    <property type="term" value="F:ATP binding"/>
    <property type="evidence" value="ECO:0007669"/>
    <property type="project" value="UniProtKB-KW"/>
</dbReference>
<dbReference type="Proteomes" id="UP000830375">
    <property type="component" value="Unassembled WGS sequence"/>
</dbReference>
<keyword evidence="1" id="KW-0378">Hydrolase</keyword>
<comment type="caution">
    <text evidence="1">The sequence shown here is derived from an EMBL/GenBank/DDBJ whole genome shotgun (WGS) entry which is preliminary data.</text>
</comment>
<dbReference type="GO" id="GO:0006508">
    <property type="term" value="P:proteolysis"/>
    <property type="evidence" value="ECO:0007669"/>
    <property type="project" value="UniProtKB-KW"/>
</dbReference>
<protein>
    <submittedName>
        <fullName evidence="1">ATP-dependent Clp protease ATP-binding subunit</fullName>
    </submittedName>
</protein>
<reference evidence="1 2" key="1">
    <citation type="submission" date="2022-01" db="EMBL/GenBank/DDBJ databases">
        <title>A high-quality chromosome-level genome assembly of rohu carp, Labeo rohita.</title>
        <authorList>
            <person name="Arick M.A. II"/>
            <person name="Hsu C.-Y."/>
            <person name="Magbanua Z."/>
            <person name="Pechanova O."/>
            <person name="Grover C."/>
            <person name="Miller E."/>
            <person name="Thrash A."/>
            <person name="Ezzel L."/>
            <person name="Alam S."/>
            <person name="Benzie J."/>
            <person name="Hamilton M."/>
            <person name="Karsi A."/>
            <person name="Lawrence M.L."/>
            <person name="Peterson D.G."/>
        </authorList>
    </citation>
    <scope>NUCLEOTIDE SEQUENCE [LARGE SCALE GENOMIC DNA]</scope>
    <source>
        <strain evidence="2">BAU-BD-2019</strain>
        <tissue evidence="1">Blood</tissue>
    </source>
</reference>
<keyword evidence="2" id="KW-1185">Reference proteome</keyword>
<keyword evidence="1" id="KW-0067">ATP-binding</keyword>
<organism evidence="1 2">
    <name type="scientific">Labeo rohita</name>
    <name type="common">Indian major carp</name>
    <name type="synonym">Cyprinus rohita</name>
    <dbReference type="NCBI Taxonomy" id="84645"/>
    <lineage>
        <taxon>Eukaryota</taxon>
        <taxon>Metazoa</taxon>
        <taxon>Chordata</taxon>
        <taxon>Craniata</taxon>
        <taxon>Vertebrata</taxon>
        <taxon>Euteleostomi</taxon>
        <taxon>Actinopterygii</taxon>
        <taxon>Neopterygii</taxon>
        <taxon>Teleostei</taxon>
        <taxon>Ostariophysi</taxon>
        <taxon>Cypriniformes</taxon>
        <taxon>Cyprinidae</taxon>
        <taxon>Labeoninae</taxon>
        <taxon>Labeonini</taxon>
        <taxon>Labeo</taxon>
    </lineage>
</organism>
<dbReference type="GO" id="GO:0008233">
    <property type="term" value="F:peptidase activity"/>
    <property type="evidence" value="ECO:0007669"/>
    <property type="project" value="UniProtKB-KW"/>
</dbReference>
<gene>
    <name evidence="1" type="ORF">H4Q32_014256</name>
</gene>
<proteinExistence type="predicted"/>
<dbReference type="EMBL" id="JACTAM010000018">
    <property type="protein sequence ID" value="KAI2653892.1"/>
    <property type="molecule type" value="Genomic_DNA"/>
</dbReference>
<keyword evidence="1" id="KW-0547">Nucleotide-binding</keyword>
<evidence type="ECO:0000313" key="1">
    <source>
        <dbReference type="EMBL" id="KAI2653892.1"/>
    </source>
</evidence>
<keyword evidence="1" id="KW-0645">Protease</keyword>